<dbReference type="EMBL" id="JBEZFP010000012">
    <property type="protein sequence ID" value="MEU8133219.1"/>
    <property type="molecule type" value="Genomic_DNA"/>
</dbReference>
<reference evidence="2 3" key="1">
    <citation type="submission" date="2024-06" db="EMBL/GenBank/DDBJ databases">
        <title>The Natural Products Discovery Center: Release of the First 8490 Sequenced Strains for Exploring Actinobacteria Biosynthetic Diversity.</title>
        <authorList>
            <person name="Kalkreuter E."/>
            <person name="Kautsar S.A."/>
            <person name="Yang D."/>
            <person name="Bader C.D."/>
            <person name="Teijaro C.N."/>
            <person name="Fluegel L."/>
            <person name="Davis C.M."/>
            <person name="Simpson J.R."/>
            <person name="Lauterbach L."/>
            <person name="Steele A.D."/>
            <person name="Gui C."/>
            <person name="Meng S."/>
            <person name="Li G."/>
            <person name="Viehrig K."/>
            <person name="Ye F."/>
            <person name="Su P."/>
            <person name="Kiefer A.F."/>
            <person name="Nichols A."/>
            <person name="Cepeda A.J."/>
            <person name="Yan W."/>
            <person name="Fan B."/>
            <person name="Jiang Y."/>
            <person name="Adhikari A."/>
            <person name="Zheng C.-J."/>
            <person name="Schuster L."/>
            <person name="Cowan T.M."/>
            <person name="Smanski M.J."/>
            <person name="Chevrette M.G."/>
            <person name="De Carvalho L.P.S."/>
            <person name="Shen B."/>
        </authorList>
    </citation>
    <scope>NUCLEOTIDE SEQUENCE [LARGE SCALE GENOMIC DNA]</scope>
    <source>
        <strain evidence="2 3">NPDC048946</strain>
    </source>
</reference>
<keyword evidence="1" id="KW-0472">Membrane</keyword>
<evidence type="ECO:0000256" key="1">
    <source>
        <dbReference type="SAM" id="Phobius"/>
    </source>
</evidence>
<keyword evidence="1" id="KW-0812">Transmembrane</keyword>
<dbReference type="Proteomes" id="UP001551482">
    <property type="component" value="Unassembled WGS sequence"/>
</dbReference>
<protein>
    <submittedName>
        <fullName evidence="2">Uncharacterized protein</fullName>
    </submittedName>
</protein>
<keyword evidence="3" id="KW-1185">Reference proteome</keyword>
<name>A0ABV3DDY8_9ACTN</name>
<sequence length="47" mass="5004">MVKKLDFIAIVVVLATIASGLLIWTSAPCGLWSLSKVGDMPARCLSK</sequence>
<organism evidence="2 3">
    <name type="scientific">Streptodolium elevatio</name>
    <dbReference type="NCBI Taxonomy" id="3157996"/>
    <lineage>
        <taxon>Bacteria</taxon>
        <taxon>Bacillati</taxon>
        <taxon>Actinomycetota</taxon>
        <taxon>Actinomycetes</taxon>
        <taxon>Kitasatosporales</taxon>
        <taxon>Streptomycetaceae</taxon>
        <taxon>Streptodolium</taxon>
    </lineage>
</organism>
<feature type="transmembrane region" description="Helical" evidence="1">
    <location>
        <begin position="7"/>
        <end position="27"/>
    </location>
</feature>
<comment type="caution">
    <text evidence="2">The sequence shown here is derived from an EMBL/GenBank/DDBJ whole genome shotgun (WGS) entry which is preliminary data.</text>
</comment>
<dbReference type="RefSeq" id="WP_358350328.1">
    <property type="nucleotide sequence ID" value="NZ_JBEZFP010000012.1"/>
</dbReference>
<gene>
    <name evidence="2" type="ORF">AB0C36_06885</name>
</gene>
<accession>A0ABV3DDY8</accession>
<proteinExistence type="predicted"/>
<evidence type="ECO:0000313" key="3">
    <source>
        <dbReference type="Proteomes" id="UP001551482"/>
    </source>
</evidence>
<keyword evidence="1" id="KW-1133">Transmembrane helix</keyword>
<evidence type="ECO:0000313" key="2">
    <source>
        <dbReference type="EMBL" id="MEU8133219.1"/>
    </source>
</evidence>